<dbReference type="Gene3D" id="1.10.10.10">
    <property type="entry name" value="Winged helix-like DNA-binding domain superfamily/Winged helix DNA-binding domain"/>
    <property type="match status" value="1"/>
</dbReference>
<evidence type="ECO:0000256" key="2">
    <source>
        <dbReference type="ARBA" id="ARBA00023125"/>
    </source>
</evidence>
<gene>
    <name evidence="6" type="ORF">GC722_11725</name>
</gene>
<feature type="domain" description="IclR-ED" evidence="5">
    <location>
        <begin position="68"/>
        <end position="249"/>
    </location>
</feature>
<dbReference type="EMBL" id="WPCU01000007">
    <property type="protein sequence ID" value="MVA76686.1"/>
    <property type="molecule type" value="Genomic_DNA"/>
</dbReference>
<keyword evidence="7" id="KW-1185">Reference proteome</keyword>
<dbReference type="SMART" id="SM00346">
    <property type="entry name" value="HTH_ICLR"/>
    <property type="match status" value="1"/>
</dbReference>
<dbReference type="PROSITE" id="PS51077">
    <property type="entry name" value="HTH_ICLR"/>
    <property type="match status" value="1"/>
</dbReference>
<dbReference type="RefSeq" id="WP_156610312.1">
    <property type="nucleotide sequence ID" value="NZ_WPCU01000007.1"/>
</dbReference>
<evidence type="ECO:0000256" key="1">
    <source>
        <dbReference type="ARBA" id="ARBA00023015"/>
    </source>
</evidence>
<keyword evidence="3" id="KW-0804">Transcription</keyword>
<comment type="caution">
    <text evidence="6">The sequence shown here is derived from an EMBL/GenBank/DDBJ whole genome shotgun (WGS) entry which is preliminary data.</text>
</comment>
<feature type="domain" description="HTH iclR-type" evidence="4">
    <location>
        <begin position="6"/>
        <end position="67"/>
    </location>
</feature>
<keyword evidence="2" id="KW-0238">DNA-binding</keyword>
<dbReference type="InterPro" id="IPR005471">
    <property type="entry name" value="Tscrpt_reg_IclR_N"/>
</dbReference>
<organism evidence="6 7">
    <name type="scientific">Auraticoccus cholistanensis</name>
    <dbReference type="NCBI Taxonomy" id="2656650"/>
    <lineage>
        <taxon>Bacteria</taxon>
        <taxon>Bacillati</taxon>
        <taxon>Actinomycetota</taxon>
        <taxon>Actinomycetes</taxon>
        <taxon>Propionibacteriales</taxon>
        <taxon>Propionibacteriaceae</taxon>
        <taxon>Auraticoccus</taxon>
    </lineage>
</organism>
<protein>
    <submittedName>
        <fullName evidence="6">Helix-turn-helix domain-containing protein</fullName>
    </submittedName>
</protein>
<dbReference type="PANTHER" id="PTHR30136:SF35">
    <property type="entry name" value="HTH-TYPE TRANSCRIPTIONAL REGULATOR RV1719"/>
    <property type="match status" value="1"/>
</dbReference>
<dbReference type="PROSITE" id="PS51078">
    <property type="entry name" value="ICLR_ED"/>
    <property type="match status" value="1"/>
</dbReference>
<dbReference type="InterPro" id="IPR036388">
    <property type="entry name" value="WH-like_DNA-bd_sf"/>
</dbReference>
<dbReference type="GO" id="GO:0003700">
    <property type="term" value="F:DNA-binding transcription factor activity"/>
    <property type="evidence" value="ECO:0007669"/>
    <property type="project" value="TreeGrafter"/>
</dbReference>
<reference evidence="6 7" key="1">
    <citation type="submission" date="2019-12" db="EMBL/GenBank/DDBJ databases">
        <title>Auraticoccus cholistani sp. nov., an actinomycete isolated from soil of Cholistan desert.</title>
        <authorList>
            <person name="Cheema M.T."/>
        </authorList>
    </citation>
    <scope>NUCLEOTIDE SEQUENCE [LARGE SCALE GENOMIC DNA]</scope>
    <source>
        <strain evidence="6 7">F435</strain>
    </source>
</reference>
<dbReference type="InterPro" id="IPR050707">
    <property type="entry name" value="HTH_MetabolicPath_Reg"/>
</dbReference>
<dbReference type="Proteomes" id="UP000435304">
    <property type="component" value="Unassembled WGS sequence"/>
</dbReference>
<dbReference type="Pfam" id="PF01614">
    <property type="entry name" value="IclR_C"/>
    <property type="match status" value="1"/>
</dbReference>
<dbReference type="Gene3D" id="3.30.450.40">
    <property type="match status" value="1"/>
</dbReference>
<dbReference type="GO" id="GO:0045892">
    <property type="term" value="P:negative regulation of DNA-templated transcription"/>
    <property type="evidence" value="ECO:0007669"/>
    <property type="project" value="TreeGrafter"/>
</dbReference>
<evidence type="ECO:0000313" key="7">
    <source>
        <dbReference type="Proteomes" id="UP000435304"/>
    </source>
</evidence>
<dbReference type="AlphaFoldDB" id="A0A6A9UUS0"/>
<dbReference type="InterPro" id="IPR029016">
    <property type="entry name" value="GAF-like_dom_sf"/>
</dbReference>
<dbReference type="PANTHER" id="PTHR30136">
    <property type="entry name" value="HELIX-TURN-HELIX TRANSCRIPTIONAL REGULATOR, ICLR FAMILY"/>
    <property type="match status" value="1"/>
</dbReference>
<evidence type="ECO:0000259" key="5">
    <source>
        <dbReference type="PROSITE" id="PS51078"/>
    </source>
</evidence>
<dbReference type="GO" id="GO:0003677">
    <property type="term" value="F:DNA binding"/>
    <property type="evidence" value="ECO:0007669"/>
    <property type="project" value="UniProtKB-KW"/>
</dbReference>
<dbReference type="Pfam" id="PF09339">
    <property type="entry name" value="HTH_IclR"/>
    <property type="match status" value="1"/>
</dbReference>
<dbReference type="SUPFAM" id="SSF46785">
    <property type="entry name" value="Winged helix' DNA-binding domain"/>
    <property type="match status" value="1"/>
</dbReference>
<accession>A0A6A9UUS0</accession>
<proteinExistence type="predicted"/>
<keyword evidence="1" id="KW-0805">Transcription regulation</keyword>
<dbReference type="InterPro" id="IPR014757">
    <property type="entry name" value="Tscrpt_reg_IclR_C"/>
</dbReference>
<sequence>MEHPEDGAVGKAVAVLKALRTADAGSSARELSARTGMSRSTVQRALTTLAATGMVEQGADRRYRIGPQALLIGLGYRQGMSLVSAARPLMVALRDRTGETVGLSIRTGWSRVFIEEVQSTLPLRFASELGVLYPLWSGATGRILMLDLDEDEVEQALADRTGGERLHRALTPPQARELLERARRDGWAGAADETIAGVRSLAVPVRGPHGEVVAALSVSGPGVRLAAAEAEVLTALQQSATRLGRTLGRAD</sequence>
<dbReference type="SUPFAM" id="SSF55781">
    <property type="entry name" value="GAF domain-like"/>
    <property type="match status" value="1"/>
</dbReference>
<evidence type="ECO:0000256" key="3">
    <source>
        <dbReference type="ARBA" id="ARBA00023163"/>
    </source>
</evidence>
<name>A0A6A9UUS0_9ACTN</name>
<evidence type="ECO:0000313" key="6">
    <source>
        <dbReference type="EMBL" id="MVA76686.1"/>
    </source>
</evidence>
<evidence type="ECO:0000259" key="4">
    <source>
        <dbReference type="PROSITE" id="PS51077"/>
    </source>
</evidence>
<dbReference type="InterPro" id="IPR036390">
    <property type="entry name" value="WH_DNA-bd_sf"/>
</dbReference>